<feature type="transmembrane region" description="Helical" evidence="1">
    <location>
        <begin position="80"/>
        <end position="102"/>
    </location>
</feature>
<accession>A0ABV0WYM2</accession>
<dbReference type="Proteomes" id="UP001444071">
    <property type="component" value="Unassembled WGS sequence"/>
</dbReference>
<comment type="caution">
    <text evidence="2">The sequence shown here is derived from an EMBL/GenBank/DDBJ whole genome shotgun (WGS) entry which is preliminary data.</text>
</comment>
<keyword evidence="3" id="KW-1185">Reference proteome</keyword>
<dbReference type="EMBL" id="JAHRIM010074728">
    <property type="protein sequence ID" value="MEQ2274139.1"/>
    <property type="molecule type" value="Genomic_DNA"/>
</dbReference>
<keyword evidence="1" id="KW-0812">Transmembrane</keyword>
<keyword evidence="1" id="KW-0472">Membrane</keyword>
<protein>
    <submittedName>
        <fullName evidence="2">Uncharacterized protein</fullName>
    </submittedName>
</protein>
<organism evidence="2 3">
    <name type="scientific">Xenotaenia resolanae</name>
    <dbReference type="NCBI Taxonomy" id="208358"/>
    <lineage>
        <taxon>Eukaryota</taxon>
        <taxon>Metazoa</taxon>
        <taxon>Chordata</taxon>
        <taxon>Craniata</taxon>
        <taxon>Vertebrata</taxon>
        <taxon>Euteleostomi</taxon>
        <taxon>Actinopterygii</taxon>
        <taxon>Neopterygii</taxon>
        <taxon>Teleostei</taxon>
        <taxon>Neoteleostei</taxon>
        <taxon>Acanthomorphata</taxon>
        <taxon>Ovalentaria</taxon>
        <taxon>Atherinomorphae</taxon>
        <taxon>Cyprinodontiformes</taxon>
        <taxon>Goodeidae</taxon>
        <taxon>Xenotaenia</taxon>
    </lineage>
</organism>
<reference evidence="2 3" key="1">
    <citation type="submission" date="2021-06" db="EMBL/GenBank/DDBJ databases">
        <authorList>
            <person name="Palmer J.M."/>
        </authorList>
    </citation>
    <scope>NUCLEOTIDE SEQUENCE [LARGE SCALE GENOMIC DNA]</scope>
    <source>
        <strain evidence="2 3">XR_2019</strain>
        <tissue evidence="2">Muscle</tissue>
    </source>
</reference>
<evidence type="ECO:0000313" key="3">
    <source>
        <dbReference type="Proteomes" id="UP001444071"/>
    </source>
</evidence>
<evidence type="ECO:0000256" key="1">
    <source>
        <dbReference type="SAM" id="Phobius"/>
    </source>
</evidence>
<evidence type="ECO:0000313" key="2">
    <source>
        <dbReference type="EMBL" id="MEQ2274139.1"/>
    </source>
</evidence>
<proteinExistence type="predicted"/>
<gene>
    <name evidence="2" type="ORF">XENORESO_014715</name>
</gene>
<sequence length="104" mass="11753">MAQVSSHILHIVINRKETSTSSFLRAITTQRLTRSSHTASKIPRRIFPLSSTSEQPINIQHCIVTAFNVKLSQAQLQHPLYDFCDVIFVTLYVVAFVCTVFCSL</sequence>
<keyword evidence="1" id="KW-1133">Transmembrane helix</keyword>
<name>A0ABV0WYM2_9TELE</name>